<dbReference type="Proteomes" id="UP000003477">
    <property type="component" value="Unassembled WGS sequence"/>
</dbReference>
<evidence type="ECO:0000313" key="2">
    <source>
        <dbReference type="Proteomes" id="UP000003477"/>
    </source>
</evidence>
<evidence type="ECO:0000313" key="1">
    <source>
        <dbReference type="EMBL" id="EHJ11759.1"/>
    </source>
</evidence>
<accession>G5J7S5</accession>
<dbReference type="Pfam" id="PF01724">
    <property type="entry name" value="DUF29"/>
    <property type="match status" value="1"/>
</dbReference>
<dbReference type="EMBL" id="AESD01000523">
    <property type="protein sequence ID" value="EHJ11759.1"/>
    <property type="molecule type" value="Genomic_DNA"/>
</dbReference>
<name>G5J7S5_CROWT</name>
<protein>
    <recommendedName>
        <fullName evidence="3">DUF29 domain-containing protein</fullName>
    </recommendedName>
</protein>
<dbReference type="PATRIC" id="fig|423471.3.peg.3294"/>
<sequence>MEGIMKQTSQTLSQTLYEVDYYRWIETTLEQLENENFEAVDWDNLLDEVADLARR</sequence>
<reference evidence="1 2" key="1">
    <citation type="journal article" date="2011" name="Front. Microbiol.">
        <title>Two Strains of Crocosphaera watsonii with Highly Conserved Genomes are Distinguished by Strain-Specific Features.</title>
        <authorList>
            <person name="Bench S.R."/>
            <person name="Ilikchyan I.N."/>
            <person name="Tripp H.J."/>
            <person name="Zehr J.P."/>
        </authorList>
    </citation>
    <scope>NUCLEOTIDE SEQUENCE [LARGE SCALE GENOMIC DNA]</scope>
    <source>
        <strain evidence="1 2">WH 0003</strain>
    </source>
</reference>
<proteinExistence type="predicted"/>
<comment type="caution">
    <text evidence="1">The sequence shown here is derived from an EMBL/GenBank/DDBJ whole genome shotgun (WGS) entry which is preliminary data.</text>
</comment>
<dbReference type="AlphaFoldDB" id="G5J7S5"/>
<evidence type="ECO:0008006" key="3">
    <source>
        <dbReference type="Google" id="ProtNLM"/>
    </source>
</evidence>
<gene>
    <name evidence="1" type="ORF">CWATWH0003_3511</name>
</gene>
<dbReference type="Gene3D" id="1.20.1220.20">
    <property type="entry name" value="Uncharcterised protein PF01724"/>
    <property type="match status" value="1"/>
</dbReference>
<organism evidence="1 2">
    <name type="scientific">Crocosphaera watsonii WH 0003</name>
    <dbReference type="NCBI Taxonomy" id="423471"/>
    <lineage>
        <taxon>Bacteria</taxon>
        <taxon>Bacillati</taxon>
        <taxon>Cyanobacteriota</taxon>
        <taxon>Cyanophyceae</taxon>
        <taxon>Oscillatoriophycideae</taxon>
        <taxon>Chroococcales</taxon>
        <taxon>Aphanothecaceae</taxon>
        <taxon>Crocosphaera</taxon>
    </lineage>
</organism>